<protein>
    <recommendedName>
        <fullName evidence="8">RNA-binding S4 domain-containing protein</fullName>
    </recommendedName>
</protein>
<dbReference type="SUPFAM" id="SSF55174">
    <property type="entry name" value="Alpha-L RNA-binding motif"/>
    <property type="match status" value="1"/>
</dbReference>
<dbReference type="InterPro" id="IPR002942">
    <property type="entry name" value="S4_RNA-bd"/>
</dbReference>
<dbReference type="InterPro" id="IPR018079">
    <property type="entry name" value="Ribosomal_uS4_CS"/>
</dbReference>
<keyword evidence="10" id="KW-1185">Reference proteome</keyword>
<evidence type="ECO:0000256" key="3">
    <source>
        <dbReference type="ARBA" id="ARBA00022884"/>
    </source>
</evidence>
<dbReference type="AlphaFoldDB" id="A0A409YCE2"/>
<keyword evidence="2 6" id="KW-0699">rRNA-binding</keyword>
<dbReference type="PROSITE" id="PS00632">
    <property type="entry name" value="RIBOSOMAL_S4"/>
    <property type="match status" value="1"/>
</dbReference>
<evidence type="ECO:0000256" key="1">
    <source>
        <dbReference type="ARBA" id="ARBA00007465"/>
    </source>
</evidence>
<evidence type="ECO:0000259" key="8">
    <source>
        <dbReference type="SMART" id="SM00363"/>
    </source>
</evidence>
<dbReference type="GO" id="GO:0003735">
    <property type="term" value="F:structural constituent of ribosome"/>
    <property type="evidence" value="ECO:0007669"/>
    <property type="project" value="TreeGrafter"/>
</dbReference>
<dbReference type="InterPro" id="IPR022801">
    <property type="entry name" value="Ribosomal_uS4"/>
</dbReference>
<dbReference type="GO" id="GO:0042274">
    <property type="term" value="P:ribosomal small subunit biogenesis"/>
    <property type="evidence" value="ECO:0007669"/>
    <property type="project" value="TreeGrafter"/>
</dbReference>
<dbReference type="PANTHER" id="PTHR11831:SF4">
    <property type="entry name" value="SMALL RIBOSOMAL SUBUNIT PROTEIN US4M"/>
    <property type="match status" value="1"/>
</dbReference>
<evidence type="ECO:0000256" key="7">
    <source>
        <dbReference type="SAM" id="MobiDB-lite"/>
    </source>
</evidence>
<dbReference type="STRING" id="181874.A0A409YCE2"/>
<feature type="compositionally biased region" description="Pro residues" evidence="7">
    <location>
        <begin position="199"/>
        <end position="208"/>
    </location>
</feature>
<keyword evidence="3 6" id="KW-0694">RNA-binding</keyword>
<dbReference type="Pfam" id="PF01479">
    <property type="entry name" value="S4"/>
    <property type="match status" value="1"/>
</dbReference>
<evidence type="ECO:0000256" key="4">
    <source>
        <dbReference type="ARBA" id="ARBA00022980"/>
    </source>
</evidence>
<dbReference type="PROSITE" id="PS50889">
    <property type="entry name" value="S4"/>
    <property type="match status" value="1"/>
</dbReference>
<evidence type="ECO:0000313" key="9">
    <source>
        <dbReference type="EMBL" id="PPR00672.1"/>
    </source>
</evidence>
<gene>
    <name evidence="9" type="ORF">CVT24_000960</name>
</gene>
<feature type="region of interest" description="Disordered" evidence="7">
    <location>
        <begin position="195"/>
        <end position="244"/>
    </location>
</feature>
<dbReference type="InParanoid" id="A0A409YCE2"/>
<dbReference type="InterPro" id="IPR036986">
    <property type="entry name" value="S4_RNA-bd_sf"/>
</dbReference>
<keyword evidence="4" id="KW-0689">Ribosomal protein</keyword>
<evidence type="ECO:0000256" key="6">
    <source>
        <dbReference type="PROSITE-ProRule" id="PRU00182"/>
    </source>
</evidence>
<feature type="domain" description="RNA-binding S4" evidence="8">
    <location>
        <begin position="137"/>
        <end position="195"/>
    </location>
</feature>
<dbReference type="SMART" id="SM00363">
    <property type="entry name" value="S4"/>
    <property type="match status" value="1"/>
</dbReference>
<accession>A0A409YCE2</accession>
<comment type="caution">
    <text evidence="9">The sequence shown here is derived from an EMBL/GenBank/DDBJ whole genome shotgun (WGS) entry which is preliminary data.</text>
</comment>
<sequence length="362" mass="41715">MRNRNVLNMRKALPCMSWSPKNLYNLWKRTAGPQASELTFKHTTQATLFQQRWKSKAAVRAYHGDYIPEKSFKRWYLPDNIPDVRPKRRVLNDDKLDLEEFAKRKVKERIREEKLEEEIEEKGMAPVGSLMFSEVERRIDTVVFRACFTHSIYEARRLVIHGYVKLNGKKHMNANTRLAPGDMVSVDPRAIRFLRERAPPPPPPPPPAKEGEENENSEASESVKAEETNEVIKPTKPSSKNALTPCHIPDYASPWLFVPAYLEVSYATCSAVYVRHPTARPGYSEIPTPYDADGALIRYAWEWYVQRRPRARSQSKINKAPEDRVLSLLKDVHPDKRMKFLGPELRLLEPPVVNLESASQAS</sequence>
<dbReference type="GO" id="GO:0005763">
    <property type="term" value="C:mitochondrial small ribosomal subunit"/>
    <property type="evidence" value="ECO:0007669"/>
    <property type="project" value="TreeGrafter"/>
</dbReference>
<proteinExistence type="inferred from homology"/>
<evidence type="ECO:0000313" key="10">
    <source>
        <dbReference type="Proteomes" id="UP000284842"/>
    </source>
</evidence>
<dbReference type="Proteomes" id="UP000284842">
    <property type="component" value="Unassembled WGS sequence"/>
</dbReference>
<dbReference type="Gene3D" id="3.10.290.10">
    <property type="entry name" value="RNA-binding S4 domain"/>
    <property type="match status" value="1"/>
</dbReference>
<dbReference type="CDD" id="cd00165">
    <property type="entry name" value="S4"/>
    <property type="match status" value="1"/>
</dbReference>
<dbReference type="PANTHER" id="PTHR11831">
    <property type="entry name" value="30S 40S RIBOSOMAL PROTEIN"/>
    <property type="match status" value="1"/>
</dbReference>
<name>A0A409YCE2_9AGAR</name>
<dbReference type="GO" id="GO:0019843">
    <property type="term" value="F:rRNA binding"/>
    <property type="evidence" value="ECO:0007669"/>
    <property type="project" value="UniProtKB-KW"/>
</dbReference>
<evidence type="ECO:0000256" key="2">
    <source>
        <dbReference type="ARBA" id="ARBA00022730"/>
    </source>
</evidence>
<dbReference type="OrthoDB" id="3356781at2759"/>
<keyword evidence="5" id="KW-0687">Ribonucleoprotein</keyword>
<dbReference type="FunCoup" id="A0A409YCE2">
    <property type="interactions" value="30"/>
</dbReference>
<evidence type="ECO:0000256" key="5">
    <source>
        <dbReference type="ARBA" id="ARBA00023274"/>
    </source>
</evidence>
<reference evidence="9 10" key="1">
    <citation type="journal article" date="2018" name="Evol. Lett.">
        <title>Horizontal gene cluster transfer increased hallucinogenic mushroom diversity.</title>
        <authorList>
            <person name="Reynolds H.T."/>
            <person name="Vijayakumar V."/>
            <person name="Gluck-Thaler E."/>
            <person name="Korotkin H.B."/>
            <person name="Matheny P.B."/>
            <person name="Slot J.C."/>
        </authorList>
    </citation>
    <scope>NUCLEOTIDE SEQUENCE [LARGE SCALE GENOMIC DNA]</scope>
    <source>
        <strain evidence="9 10">2629</strain>
    </source>
</reference>
<dbReference type="EMBL" id="NHTK01001298">
    <property type="protein sequence ID" value="PPR00672.1"/>
    <property type="molecule type" value="Genomic_DNA"/>
</dbReference>
<comment type="similarity">
    <text evidence="1">Belongs to the universal ribosomal protein uS4 family.</text>
</comment>
<organism evidence="9 10">
    <name type="scientific">Panaeolus cyanescens</name>
    <dbReference type="NCBI Taxonomy" id="181874"/>
    <lineage>
        <taxon>Eukaryota</taxon>
        <taxon>Fungi</taxon>
        <taxon>Dikarya</taxon>
        <taxon>Basidiomycota</taxon>
        <taxon>Agaricomycotina</taxon>
        <taxon>Agaricomycetes</taxon>
        <taxon>Agaricomycetidae</taxon>
        <taxon>Agaricales</taxon>
        <taxon>Agaricineae</taxon>
        <taxon>Galeropsidaceae</taxon>
        <taxon>Panaeolus</taxon>
    </lineage>
</organism>